<dbReference type="InterPro" id="IPR019775">
    <property type="entry name" value="WD40_repeat_CS"/>
</dbReference>
<protein>
    <submittedName>
        <fullName evidence="3">WD40-repeat-containing domain protein</fullName>
    </submittedName>
</protein>
<dbReference type="Proteomes" id="UP001287356">
    <property type="component" value="Unassembled WGS sequence"/>
</dbReference>
<evidence type="ECO:0000313" key="3">
    <source>
        <dbReference type="EMBL" id="KAK3382316.1"/>
    </source>
</evidence>
<dbReference type="Gene3D" id="2.130.10.10">
    <property type="entry name" value="YVTN repeat-like/Quinoprotein amine dehydrogenase"/>
    <property type="match status" value="1"/>
</dbReference>
<evidence type="ECO:0000313" key="4">
    <source>
        <dbReference type="Proteomes" id="UP001287356"/>
    </source>
</evidence>
<dbReference type="PANTHER" id="PTHR22889:SF0">
    <property type="entry name" value="WD REPEAT-CONTAINING PROTEIN 89"/>
    <property type="match status" value="1"/>
</dbReference>
<sequence length="340" mass="36001">MYPLSCADGYKYPGTEAPYVLDIISVGGGLAATASDQSLCLFDPLRLGQGPLKAIQTDHGALSSAKAYSAAESVVCTTGENGTVSLWDLRLRPADARALQITGGGAGGGDRPSFLSLACSSQANALAVGTELANHQASIIIWDLRSPSAPTIQYNEVHSDDVTELNFHPSAPHLLLSGSTDGLVNVCDTRITDEDEVVVQTFNHGSVHRAGFLNDTEVYAVSHDEKFALYDMAEGVANGSATVDFGDVRQVVGCQYVAGVFPKLNGAGAVIGVGSQDQEMFQMIYLARQGAAWGLDRDSVVALPGAHRSELVRSFYFIDEEQLVLTAGEDSCIKAWRPGE</sequence>
<dbReference type="InterPro" id="IPR015943">
    <property type="entry name" value="WD40/YVTN_repeat-like_dom_sf"/>
</dbReference>
<dbReference type="EMBL" id="JAULSN010000001">
    <property type="protein sequence ID" value="KAK3382316.1"/>
    <property type="molecule type" value="Genomic_DNA"/>
</dbReference>
<dbReference type="SMART" id="SM00320">
    <property type="entry name" value="WD40"/>
    <property type="match status" value="4"/>
</dbReference>
<dbReference type="InterPro" id="IPR039328">
    <property type="entry name" value="WDR89"/>
</dbReference>
<dbReference type="PANTHER" id="PTHR22889">
    <property type="entry name" value="WD REPEAT-CONTAINING PROTEIN 89"/>
    <property type="match status" value="1"/>
</dbReference>
<dbReference type="InterPro" id="IPR001680">
    <property type="entry name" value="WD40_rpt"/>
</dbReference>
<dbReference type="InterPro" id="IPR036322">
    <property type="entry name" value="WD40_repeat_dom_sf"/>
</dbReference>
<dbReference type="SUPFAM" id="SSF50978">
    <property type="entry name" value="WD40 repeat-like"/>
    <property type="match status" value="1"/>
</dbReference>
<proteinExistence type="predicted"/>
<reference evidence="3" key="1">
    <citation type="journal article" date="2023" name="Mol. Phylogenet. Evol.">
        <title>Genome-scale phylogeny and comparative genomics of the fungal order Sordariales.</title>
        <authorList>
            <person name="Hensen N."/>
            <person name="Bonometti L."/>
            <person name="Westerberg I."/>
            <person name="Brannstrom I.O."/>
            <person name="Guillou S."/>
            <person name="Cros-Aarteil S."/>
            <person name="Calhoun S."/>
            <person name="Haridas S."/>
            <person name="Kuo A."/>
            <person name="Mondo S."/>
            <person name="Pangilinan J."/>
            <person name="Riley R."/>
            <person name="LaButti K."/>
            <person name="Andreopoulos B."/>
            <person name="Lipzen A."/>
            <person name="Chen C."/>
            <person name="Yan M."/>
            <person name="Daum C."/>
            <person name="Ng V."/>
            <person name="Clum A."/>
            <person name="Steindorff A."/>
            <person name="Ohm R.A."/>
            <person name="Martin F."/>
            <person name="Silar P."/>
            <person name="Natvig D.O."/>
            <person name="Lalanne C."/>
            <person name="Gautier V."/>
            <person name="Ament-Velasquez S.L."/>
            <person name="Kruys A."/>
            <person name="Hutchinson M.I."/>
            <person name="Powell A.J."/>
            <person name="Barry K."/>
            <person name="Miller A.N."/>
            <person name="Grigoriev I.V."/>
            <person name="Debuchy R."/>
            <person name="Gladieux P."/>
            <person name="Hiltunen Thoren M."/>
            <person name="Johannesson H."/>
        </authorList>
    </citation>
    <scope>NUCLEOTIDE SEQUENCE</scope>
    <source>
        <strain evidence="3">CBS 958.72</strain>
    </source>
</reference>
<name>A0AAE0NIT7_9PEZI</name>
<dbReference type="AlphaFoldDB" id="A0AAE0NIT7"/>
<evidence type="ECO:0000256" key="2">
    <source>
        <dbReference type="ARBA" id="ARBA00022737"/>
    </source>
</evidence>
<reference evidence="3" key="2">
    <citation type="submission" date="2023-06" db="EMBL/GenBank/DDBJ databases">
        <authorList>
            <consortium name="Lawrence Berkeley National Laboratory"/>
            <person name="Haridas S."/>
            <person name="Hensen N."/>
            <person name="Bonometti L."/>
            <person name="Westerberg I."/>
            <person name="Brannstrom I.O."/>
            <person name="Guillou S."/>
            <person name="Cros-Aarteil S."/>
            <person name="Calhoun S."/>
            <person name="Kuo A."/>
            <person name="Mondo S."/>
            <person name="Pangilinan J."/>
            <person name="Riley R."/>
            <person name="Labutti K."/>
            <person name="Andreopoulos B."/>
            <person name="Lipzen A."/>
            <person name="Chen C."/>
            <person name="Yanf M."/>
            <person name="Daum C."/>
            <person name="Ng V."/>
            <person name="Clum A."/>
            <person name="Steindorff A."/>
            <person name="Ohm R."/>
            <person name="Martin F."/>
            <person name="Silar P."/>
            <person name="Natvig D."/>
            <person name="Lalanne C."/>
            <person name="Gautier V."/>
            <person name="Ament-Velasquez S.L."/>
            <person name="Kruys A."/>
            <person name="Hutchinson M.I."/>
            <person name="Powell A.J."/>
            <person name="Barry K."/>
            <person name="Miller A.N."/>
            <person name="Grigoriev I.V."/>
            <person name="Debuchy R."/>
            <person name="Gladieux P."/>
            <person name="Thoren M.H."/>
            <person name="Johannesson H."/>
        </authorList>
    </citation>
    <scope>NUCLEOTIDE SEQUENCE</scope>
    <source>
        <strain evidence="3">CBS 958.72</strain>
    </source>
</reference>
<evidence type="ECO:0000256" key="1">
    <source>
        <dbReference type="ARBA" id="ARBA00022574"/>
    </source>
</evidence>
<gene>
    <name evidence="3" type="ORF">B0T24DRAFT_686281</name>
</gene>
<accession>A0AAE0NIT7</accession>
<keyword evidence="1" id="KW-0853">WD repeat</keyword>
<dbReference type="Pfam" id="PF00400">
    <property type="entry name" value="WD40"/>
    <property type="match status" value="2"/>
</dbReference>
<organism evidence="3 4">
    <name type="scientific">Lasiosphaeria ovina</name>
    <dbReference type="NCBI Taxonomy" id="92902"/>
    <lineage>
        <taxon>Eukaryota</taxon>
        <taxon>Fungi</taxon>
        <taxon>Dikarya</taxon>
        <taxon>Ascomycota</taxon>
        <taxon>Pezizomycotina</taxon>
        <taxon>Sordariomycetes</taxon>
        <taxon>Sordariomycetidae</taxon>
        <taxon>Sordariales</taxon>
        <taxon>Lasiosphaeriaceae</taxon>
        <taxon>Lasiosphaeria</taxon>
    </lineage>
</organism>
<dbReference type="PROSITE" id="PS00678">
    <property type="entry name" value="WD_REPEATS_1"/>
    <property type="match status" value="1"/>
</dbReference>
<comment type="caution">
    <text evidence="3">The sequence shown here is derived from an EMBL/GenBank/DDBJ whole genome shotgun (WGS) entry which is preliminary data.</text>
</comment>
<keyword evidence="4" id="KW-1185">Reference proteome</keyword>
<keyword evidence="2" id="KW-0677">Repeat</keyword>